<dbReference type="OrthoDB" id="9815702at2"/>
<dbReference type="InterPro" id="IPR052556">
    <property type="entry name" value="PolySynth_Transporter"/>
</dbReference>
<evidence type="ECO:0000256" key="4">
    <source>
        <dbReference type="ARBA" id="ARBA00023136"/>
    </source>
</evidence>
<feature type="transmembrane region" description="Helical" evidence="5">
    <location>
        <begin position="290"/>
        <end position="308"/>
    </location>
</feature>
<dbReference type="STRING" id="623280.SAMN05660226_01615"/>
<feature type="transmembrane region" description="Helical" evidence="5">
    <location>
        <begin position="251"/>
        <end position="270"/>
    </location>
</feature>
<evidence type="ECO:0000256" key="3">
    <source>
        <dbReference type="ARBA" id="ARBA00022989"/>
    </source>
</evidence>
<organism evidence="6 7">
    <name type="scientific">Parapedobacter luteus</name>
    <dbReference type="NCBI Taxonomy" id="623280"/>
    <lineage>
        <taxon>Bacteria</taxon>
        <taxon>Pseudomonadati</taxon>
        <taxon>Bacteroidota</taxon>
        <taxon>Sphingobacteriia</taxon>
        <taxon>Sphingobacteriales</taxon>
        <taxon>Sphingobacteriaceae</taxon>
        <taxon>Parapedobacter</taxon>
    </lineage>
</organism>
<evidence type="ECO:0000256" key="1">
    <source>
        <dbReference type="ARBA" id="ARBA00004141"/>
    </source>
</evidence>
<feature type="transmembrane region" description="Helical" evidence="5">
    <location>
        <begin position="356"/>
        <end position="376"/>
    </location>
</feature>
<dbReference type="GO" id="GO:0016020">
    <property type="term" value="C:membrane"/>
    <property type="evidence" value="ECO:0007669"/>
    <property type="project" value="UniProtKB-SubCell"/>
</dbReference>
<keyword evidence="2 5" id="KW-0812">Transmembrane</keyword>
<keyword evidence="4 5" id="KW-0472">Membrane</keyword>
<keyword evidence="3 5" id="KW-1133">Transmembrane helix</keyword>
<feature type="transmembrane region" description="Helical" evidence="5">
    <location>
        <begin position="52"/>
        <end position="70"/>
    </location>
</feature>
<comment type="subcellular location">
    <subcellularLocation>
        <location evidence="1">Membrane</location>
        <topology evidence="1">Multi-pass membrane protein</topology>
    </subcellularLocation>
</comment>
<feature type="transmembrane region" description="Helical" evidence="5">
    <location>
        <begin position="82"/>
        <end position="105"/>
    </location>
</feature>
<feature type="transmembrane region" description="Helical" evidence="5">
    <location>
        <begin position="213"/>
        <end position="236"/>
    </location>
</feature>
<feature type="transmembrane region" description="Helical" evidence="5">
    <location>
        <begin position="439"/>
        <end position="458"/>
    </location>
</feature>
<dbReference type="AlphaFoldDB" id="A0A1T5BNR7"/>
<feature type="transmembrane region" description="Helical" evidence="5">
    <location>
        <begin position="12"/>
        <end position="32"/>
    </location>
</feature>
<evidence type="ECO:0000313" key="6">
    <source>
        <dbReference type="EMBL" id="SKB48767.1"/>
    </source>
</evidence>
<dbReference type="PANTHER" id="PTHR43424">
    <property type="entry name" value="LOCUS PUTATIVE PROTEIN 1-RELATED"/>
    <property type="match status" value="1"/>
</dbReference>
<dbReference type="CDD" id="cd13128">
    <property type="entry name" value="MATE_Wzx_like"/>
    <property type="match status" value="1"/>
</dbReference>
<dbReference type="PANTHER" id="PTHR43424:SF1">
    <property type="entry name" value="LOCUS PUTATIVE PROTEIN 1-RELATED"/>
    <property type="match status" value="1"/>
</dbReference>
<keyword evidence="7" id="KW-1185">Reference proteome</keyword>
<reference evidence="6 7" key="1">
    <citation type="submission" date="2017-02" db="EMBL/GenBank/DDBJ databases">
        <authorList>
            <person name="Peterson S.W."/>
        </authorList>
    </citation>
    <scope>NUCLEOTIDE SEQUENCE [LARGE SCALE GENOMIC DNA]</scope>
    <source>
        <strain evidence="6 7">DSM 22899</strain>
    </source>
</reference>
<gene>
    <name evidence="6" type="ORF">SAMN05660226_01615</name>
</gene>
<proteinExistence type="predicted"/>
<feature type="transmembrane region" description="Helical" evidence="5">
    <location>
        <begin position="382"/>
        <end position="402"/>
    </location>
</feature>
<sequence>MATNTIKKNALYNIVLSASQVLFPVIVFPYVSRVLGPKGMGSIGFVESFTQYFILLAALGIPIYGVREIAKVRSNERDRSAIFSELLCIHLLSTLVISLIFIGLFLFTPQLSEYRTLFWVGLGVLVGQVFLIEWLFQGLEAFKYITWRSLLIRTMSIVLIFLLVKDESDTLVYYGISLLTVWGNLCMNVLYAQRYVSLRFKGLKLSRHMKPLVNFYAFGIVVSVYTLLDTAILGLFKGDLDVGYYTTAVKLNKLVITVLTALTLVTIPALSQAYHQSDMQRVIGLLHKSFGYIVLIGVPAWAGITIYAEEFITLFAGEQYLPAILSLQIMAPTIFVVGLSNVFGMQILNPSNHERFFLRAALIGMLVSVTTNLLLIPLFGHFGTAATTLLTELVVFFFLYRYSKRVVTFAPDWTLILQALTSALAFLPIYWTVKRLDGHPLMILSLGILFCIIGYFLIQYNLFKNVLIKDFATQVRRKFSKHP</sequence>
<evidence type="ECO:0000313" key="7">
    <source>
        <dbReference type="Proteomes" id="UP000190541"/>
    </source>
</evidence>
<dbReference type="EMBL" id="FUYS01000003">
    <property type="protein sequence ID" value="SKB48767.1"/>
    <property type="molecule type" value="Genomic_DNA"/>
</dbReference>
<feature type="transmembrane region" description="Helical" evidence="5">
    <location>
        <begin position="320"/>
        <end position="344"/>
    </location>
</feature>
<dbReference type="InterPro" id="IPR002797">
    <property type="entry name" value="Polysacc_synth"/>
</dbReference>
<feature type="transmembrane region" description="Helical" evidence="5">
    <location>
        <begin position="145"/>
        <end position="165"/>
    </location>
</feature>
<dbReference type="RefSeq" id="WP_079716286.1">
    <property type="nucleotide sequence ID" value="NZ_FUYS01000003.1"/>
</dbReference>
<evidence type="ECO:0000256" key="2">
    <source>
        <dbReference type="ARBA" id="ARBA00022692"/>
    </source>
</evidence>
<dbReference type="Proteomes" id="UP000190541">
    <property type="component" value="Unassembled WGS sequence"/>
</dbReference>
<feature type="transmembrane region" description="Helical" evidence="5">
    <location>
        <begin position="117"/>
        <end position="136"/>
    </location>
</feature>
<feature type="transmembrane region" description="Helical" evidence="5">
    <location>
        <begin position="171"/>
        <end position="192"/>
    </location>
</feature>
<protein>
    <submittedName>
        <fullName evidence="6">Membrane protein involved in the export of O-antigen and teichoic acid</fullName>
    </submittedName>
</protein>
<accession>A0A1T5BNR7</accession>
<evidence type="ECO:0000256" key="5">
    <source>
        <dbReference type="SAM" id="Phobius"/>
    </source>
</evidence>
<feature type="transmembrane region" description="Helical" evidence="5">
    <location>
        <begin position="414"/>
        <end position="433"/>
    </location>
</feature>
<dbReference type="Pfam" id="PF01943">
    <property type="entry name" value="Polysacc_synt"/>
    <property type="match status" value="1"/>
</dbReference>
<name>A0A1T5BNR7_9SPHI</name>